<reference evidence="1 2" key="2">
    <citation type="journal article" date="2022" name="Mol. Ecol. Resour.">
        <title>The genomes of chicory, endive, great burdock and yacon provide insights into Asteraceae paleo-polyploidization history and plant inulin production.</title>
        <authorList>
            <person name="Fan W."/>
            <person name="Wang S."/>
            <person name="Wang H."/>
            <person name="Wang A."/>
            <person name="Jiang F."/>
            <person name="Liu H."/>
            <person name="Zhao H."/>
            <person name="Xu D."/>
            <person name="Zhang Y."/>
        </authorList>
    </citation>
    <scope>NUCLEOTIDE SEQUENCE [LARGE SCALE GENOMIC DNA]</scope>
    <source>
        <strain evidence="2">cv. Niubang</strain>
    </source>
</reference>
<organism evidence="1 2">
    <name type="scientific">Arctium lappa</name>
    <name type="common">Greater burdock</name>
    <name type="synonym">Lappa major</name>
    <dbReference type="NCBI Taxonomy" id="4217"/>
    <lineage>
        <taxon>Eukaryota</taxon>
        <taxon>Viridiplantae</taxon>
        <taxon>Streptophyta</taxon>
        <taxon>Embryophyta</taxon>
        <taxon>Tracheophyta</taxon>
        <taxon>Spermatophyta</taxon>
        <taxon>Magnoliopsida</taxon>
        <taxon>eudicotyledons</taxon>
        <taxon>Gunneridae</taxon>
        <taxon>Pentapetalae</taxon>
        <taxon>asterids</taxon>
        <taxon>campanulids</taxon>
        <taxon>Asterales</taxon>
        <taxon>Asteraceae</taxon>
        <taxon>Carduoideae</taxon>
        <taxon>Cardueae</taxon>
        <taxon>Arctiinae</taxon>
        <taxon>Arctium</taxon>
    </lineage>
</organism>
<keyword evidence="2" id="KW-1185">Reference proteome</keyword>
<reference evidence="2" key="1">
    <citation type="journal article" date="2022" name="Mol. Ecol. Resour.">
        <title>The genomes of chicory, endive, great burdock and yacon provide insights into Asteraceae palaeo-polyploidization history and plant inulin production.</title>
        <authorList>
            <person name="Fan W."/>
            <person name="Wang S."/>
            <person name="Wang H."/>
            <person name="Wang A."/>
            <person name="Jiang F."/>
            <person name="Liu H."/>
            <person name="Zhao H."/>
            <person name="Xu D."/>
            <person name="Zhang Y."/>
        </authorList>
    </citation>
    <scope>NUCLEOTIDE SEQUENCE [LARGE SCALE GENOMIC DNA]</scope>
    <source>
        <strain evidence="2">cv. Niubang</strain>
    </source>
</reference>
<comment type="caution">
    <text evidence="1">The sequence shown here is derived from an EMBL/GenBank/DDBJ whole genome shotgun (WGS) entry which is preliminary data.</text>
</comment>
<evidence type="ECO:0000313" key="2">
    <source>
        <dbReference type="Proteomes" id="UP001055879"/>
    </source>
</evidence>
<accession>A0ACB8Y3A0</accession>
<proteinExistence type="predicted"/>
<name>A0ACB8Y3A0_ARCLA</name>
<dbReference type="Proteomes" id="UP001055879">
    <property type="component" value="Linkage Group LG14"/>
</dbReference>
<dbReference type="EMBL" id="CM042060">
    <property type="protein sequence ID" value="KAI3678528.1"/>
    <property type="molecule type" value="Genomic_DNA"/>
</dbReference>
<gene>
    <name evidence="1" type="ORF">L6452_37824</name>
</gene>
<sequence>MTSFFCSTNPISSCSFRDPRFRLPHSRFTSTHFSLASFTHPISSSTTLTGRFSFGFSLRKLNSYVVRRRISSAVASGPMFFPENPLVGDICAMAFSGCFALSILRIYEETARRGIFDQKLNRKLVHTTIGLAFMLCWPLFSSGHQGAVLAALIPGVNIVKVLLIGLGVWEDEATVKSMSRYGDYRELIKGPLYYASTIALSSVIYWRTSPIAIAAICNLCAGDGMADIVGRRFGKKKIPYNKDKSFVGSVAMAAAGFIVSVGYMHYFSTFGYFEESWQMIFGFLVVSIASALVESHPISTKFDDNLTVPLTSLLVGTLVF</sequence>
<evidence type="ECO:0000313" key="1">
    <source>
        <dbReference type="EMBL" id="KAI3678528.1"/>
    </source>
</evidence>
<protein>
    <submittedName>
        <fullName evidence="1">Uncharacterized protein</fullName>
    </submittedName>
</protein>